<keyword evidence="2" id="KW-0175">Coiled coil</keyword>
<dbReference type="SUPFAM" id="SSF74914">
    <property type="entry name" value="V-region of surface antigen I/II (SA I/II, PAC)"/>
    <property type="match status" value="1"/>
</dbReference>
<feature type="domain" description="Adhesin isopeptide-forming adherence" evidence="5">
    <location>
        <begin position="1378"/>
        <end position="1490"/>
    </location>
</feature>
<feature type="compositionally biased region" description="Basic and acidic residues" evidence="3">
    <location>
        <begin position="1348"/>
        <end position="1357"/>
    </location>
</feature>
<sequence length="1842" mass="199975">MFKNNIKNTHFRQWKSGKRWLYASSALAVLVGSEIASSTILPLMNNHAVVYADQNDVASAKTALTNAVTAADNAGVNVVRDPTITSQIGDEAKINADYAAQTKDVQAAIAQLNDIKSKNAATKAAYDAKMADYNAKLATYNAQVVAAKDAAGTTGNFNEVLNSMLNFKNEPNANISVSGGNYISAVAFQLQYQRNDLNGDPNTSGMLNGHTLNDVEYASNSYSATPQLNAAGGVAVETSIGQIITVTYTGLDNSDFGGKKISKVVFQYILRSTPSPDGHAVFQLHKDPTDGITQGAQNPNGSTNDLATDVNIAFYTDDGERVSFSSADPAVFTFASLNNNSITNGIEKVNNFNGTFKTIAGSSVGIHGDYAYSENDNDWVSKGAAMDVTQWDGVSGRMYYGAIGGQVTSGDYVGLTFRTSVPGLTAWQNEHNNMILAQWFQINTRTAAGGIVSKPLKPTPPTYLPEDVTVHYQLYTNIPTVTSPNPPTPPTVSEVVNPPAGPNLPDSPSLDGSTPPKLGTLPLSPDLSLPDSPDAPPLPKAPALGTEVAPKLGATPNVPKLTLPNAPTVTLPKAPATPTLPSYTKLGKIPDSPEVPKLPVPPTFKPLSDNKAPVKDILDGDGKSINGKTTLTDTQWNWVISQEIGGTATQYTDFTKYVQAVKDWKATVDKLISDYNTAYAAYSPAYDKVVSDYLDAYQKYSDQYDATVSAYNTVYNTYSSDYDAKKTAYDAAYKQYAADYLKAVNDYDDAYDNYSDGFDKVVNAYNAAYTKYKTAMTSDISDYNSAYSAYSTKYDAAVSKYNTAYDAYVTKFQTAVSDYLAKYATYSDNYDKIVNTYNTAYAAYAADFKDNAGDYTEAYAAYSTAYDKAVADYNTAYAAYVAKYNSVVSAYNADYAQYKIDYADYKAKWEIYDDAGGTDDLVSMAKPRVFAGVKPKIDYDDKESADSAGKVVAKLKIPAKDAKDPLSSSKADAKATLAAKVAKVAIPDISEKATLPVKSKEEELSDPDDKLKLDVKATKATFAAKTAKETIPAKAVKAVITAPATPDTDISNFLITKAVIVDTFDTSKVSLPDISKVTATDKSGTKLTTSQIKFAYKTIDATHVQLVATFQDAFVKSDAFYNNKYAITIPTLSNIDDQSKADKDMKFINIAESDIPDPDPDGTTPDTPEKSNEVPITPKYTDSTIHKSELTADGKKADDKYNLAAHDDFFDEQIDYVLSNHADYTDIQLTENWESVKYVPLKNITFKDNDGKAIAGSIKVLNSKGEDVTTDYEAKKFQKDGVKETLKIVFTVKDPTQFTRAQGDDLKITEYVDNATLKGATVSEEHNYLQSDGTIYVPDTANLTWTDKTPEDGDKGTKTIKSNEVGVLPPTPKKPEKPVKTVTDGKNSLDGKTATTDKHLIFDVAQEVPKTDVTAGYQTFVMHDEVPAEVNILSVKLVDETGKDATDRLDLKVTGHTITATAKATLLNDMQSSFYNHTYHIVVDTLENIDDQTKKPADMVVENEADTTGKLIDDKSWTDKTNKTKTTPVYTEPSIHKSELTADGKKADDKYNLAAHDDFFDEQIDYVLSNHADYTDIQLTENWESVKYVPLKNITFKDNDGKVIAGSIKVLNSKGEDVTTDYEAKKFQKDGVKETLKIIFTVKDPTQFTRAQGDDLKITEYVDNATLKGATAAEEINYLQSDGTIYVPDTADLTWSDKTPKDGDKGTTTIKSNEVAVLPPAIDPDVDKYVENNPADDGTKGLMDDTGESESDKQTDDKTEQASSNASQTDNSTLDGQIARANELMKSYPAVPAVQTKVDAVMALFDKSGALETTTYDKLKTALDELESAIATAKATTDTTSK</sequence>
<evidence type="ECO:0000256" key="1">
    <source>
        <dbReference type="ARBA" id="ARBA00022729"/>
    </source>
</evidence>
<evidence type="ECO:0000259" key="4">
    <source>
        <dbReference type="Pfam" id="PF08363"/>
    </source>
</evidence>
<dbReference type="Gene3D" id="2.60.530.10">
    <property type="entry name" value="Major cell-surface adhesin PAc"/>
    <property type="match status" value="1"/>
</dbReference>
<feature type="domain" description="Glucan-binding protein C/Surface antigen I/II V-domain" evidence="4">
    <location>
        <begin position="154"/>
        <end position="443"/>
    </location>
</feature>
<dbReference type="InterPro" id="IPR036234">
    <property type="entry name" value="SA_I/II_PAC_V_sf"/>
</dbReference>
<protein>
    <submittedName>
        <fullName evidence="6">Uncharacterized protein</fullName>
    </submittedName>
</protein>
<dbReference type="EMBL" id="BLLH01000006">
    <property type="protein sequence ID" value="GFH40815.1"/>
    <property type="molecule type" value="Genomic_DNA"/>
</dbReference>
<dbReference type="Pfam" id="PF08363">
    <property type="entry name" value="GbpC"/>
    <property type="match status" value="1"/>
</dbReference>
<dbReference type="InterPro" id="IPR013574">
    <property type="entry name" value="Glucan-bd_C/Surface_Ag-I/II_V"/>
</dbReference>
<dbReference type="InterPro" id="IPR022263">
    <property type="entry name" value="KxYKxGKxW"/>
</dbReference>
<name>A0A6A0B7Q9_9LACT</name>
<evidence type="ECO:0000256" key="2">
    <source>
        <dbReference type="SAM" id="Coils"/>
    </source>
</evidence>
<dbReference type="NCBIfam" id="TIGR03715">
    <property type="entry name" value="KxYKxGKxW"/>
    <property type="match status" value="1"/>
</dbReference>
<feature type="coiled-coil region" evidence="2">
    <location>
        <begin position="123"/>
        <end position="150"/>
    </location>
</feature>
<feature type="region of interest" description="Disordered" evidence="3">
    <location>
        <begin position="1690"/>
        <end position="1773"/>
    </location>
</feature>
<evidence type="ECO:0000259" key="5">
    <source>
        <dbReference type="Pfam" id="PF17998"/>
    </source>
</evidence>
<feature type="compositionally biased region" description="Basic and acidic residues" evidence="3">
    <location>
        <begin position="1750"/>
        <end position="1760"/>
    </location>
</feature>
<feature type="compositionally biased region" description="Low complexity" evidence="3">
    <location>
        <begin position="566"/>
        <end position="581"/>
    </location>
</feature>
<evidence type="ECO:0000256" key="3">
    <source>
        <dbReference type="SAM" id="MobiDB-lite"/>
    </source>
</evidence>
<gene>
    <name evidence="6" type="ORF">Hs20B_12130</name>
</gene>
<keyword evidence="7" id="KW-1185">Reference proteome</keyword>
<feature type="region of interest" description="Disordered" evidence="3">
    <location>
        <begin position="480"/>
        <end position="606"/>
    </location>
</feature>
<dbReference type="Pfam" id="PF17998">
    <property type="entry name" value="AgI_II_C2"/>
    <property type="match status" value="1"/>
</dbReference>
<feature type="compositionally biased region" description="Polar residues" evidence="3">
    <location>
        <begin position="1761"/>
        <end position="1773"/>
    </location>
</feature>
<feature type="region of interest" description="Disordered" evidence="3">
    <location>
        <begin position="1346"/>
        <end position="1390"/>
    </location>
</feature>
<comment type="caution">
    <text evidence="6">The sequence shown here is derived from an EMBL/GenBank/DDBJ whole genome shotgun (WGS) entry which is preliminary data.</text>
</comment>
<keyword evidence="1" id="KW-0732">Signal</keyword>
<evidence type="ECO:0000313" key="7">
    <source>
        <dbReference type="Proteomes" id="UP000475928"/>
    </source>
</evidence>
<feature type="region of interest" description="Disordered" evidence="3">
    <location>
        <begin position="1151"/>
        <end position="1178"/>
    </location>
</feature>
<proteinExistence type="predicted"/>
<feature type="compositionally biased region" description="Low complexity" evidence="3">
    <location>
        <begin position="521"/>
        <end position="532"/>
    </location>
</feature>
<dbReference type="RefSeq" id="WP_172356835.1">
    <property type="nucleotide sequence ID" value="NZ_BLLH01000006.1"/>
</dbReference>
<dbReference type="InterPro" id="IPR026345">
    <property type="entry name" value="Adh_isopep-form_adh_dom"/>
</dbReference>
<reference evidence="6 7" key="1">
    <citation type="submission" date="2020-02" db="EMBL/GenBank/DDBJ databases">
        <title>Draft genome sequence of Lactococcus sp. Hs20B0-1.</title>
        <authorList>
            <person name="Noda S."/>
            <person name="Yuki M."/>
            <person name="Ohkuma M."/>
        </authorList>
    </citation>
    <scope>NUCLEOTIDE SEQUENCE [LARGE SCALE GENOMIC DNA]</scope>
    <source>
        <strain evidence="6 7">Hs20B0-1</strain>
    </source>
</reference>
<dbReference type="Proteomes" id="UP000475928">
    <property type="component" value="Unassembled WGS sequence"/>
</dbReference>
<accession>A0A6A0B7Q9</accession>
<evidence type="ECO:0000313" key="6">
    <source>
        <dbReference type="EMBL" id="GFH40815.1"/>
    </source>
</evidence>
<organism evidence="6 7">
    <name type="scientific">Pseudolactococcus insecticola</name>
    <dbReference type="NCBI Taxonomy" id="2709158"/>
    <lineage>
        <taxon>Bacteria</taxon>
        <taxon>Bacillati</taxon>
        <taxon>Bacillota</taxon>
        <taxon>Bacilli</taxon>
        <taxon>Lactobacillales</taxon>
        <taxon>Streptococcaceae</taxon>
        <taxon>Pseudolactococcus</taxon>
    </lineage>
</organism>